<feature type="compositionally biased region" description="Acidic residues" evidence="8">
    <location>
        <begin position="44"/>
        <end position="65"/>
    </location>
</feature>
<comment type="similarity">
    <text evidence="2 7">Belongs to the NST1 family.</text>
</comment>
<comment type="subcellular location">
    <subcellularLocation>
        <location evidence="1 7">Cytoplasm</location>
    </subcellularLocation>
</comment>
<keyword evidence="5 7" id="KW-0346">Stress response</keyword>
<accession>A0A2S6BVF7</accession>
<reference evidence="10" key="1">
    <citation type="journal article" date="2017" name="bioRxiv">
        <title>Conservation of a gene cluster reveals novel cercosporin biosynthetic mechanisms and extends production to the genus Colletotrichum.</title>
        <authorList>
            <person name="de Jonge R."/>
            <person name="Ebert M.K."/>
            <person name="Huitt-Roehl C.R."/>
            <person name="Pal P."/>
            <person name="Suttle J.C."/>
            <person name="Spanner R.E."/>
            <person name="Neubauer J.D."/>
            <person name="Jurick W.M.II."/>
            <person name="Stott K.A."/>
            <person name="Secor G.A."/>
            <person name="Thomma B.P.H.J."/>
            <person name="Van de Peer Y."/>
            <person name="Townsend C.A."/>
            <person name="Bolton M.D."/>
        </authorList>
    </citation>
    <scope>NUCLEOTIDE SEQUENCE [LARGE SCALE GENOMIC DNA]</scope>
    <source>
        <strain evidence="10">CBS538.71</strain>
    </source>
</reference>
<dbReference type="AlphaFoldDB" id="A0A2S6BVF7"/>
<feature type="compositionally biased region" description="Basic and acidic residues" evidence="8">
    <location>
        <begin position="499"/>
        <end position="514"/>
    </location>
</feature>
<evidence type="ECO:0000256" key="8">
    <source>
        <dbReference type="SAM" id="MobiDB-lite"/>
    </source>
</evidence>
<protein>
    <recommendedName>
        <fullName evidence="3 7">Stress response protein NST1</fullName>
    </recommendedName>
</protein>
<feature type="compositionally biased region" description="Low complexity" evidence="8">
    <location>
        <begin position="662"/>
        <end position="672"/>
    </location>
</feature>
<dbReference type="InterPro" id="IPR025279">
    <property type="entry name" value="NST1"/>
</dbReference>
<feature type="region of interest" description="Disordered" evidence="8">
    <location>
        <begin position="218"/>
        <end position="314"/>
    </location>
</feature>
<feature type="compositionally biased region" description="Pro residues" evidence="8">
    <location>
        <begin position="794"/>
        <end position="806"/>
    </location>
</feature>
<feature type="compositionally biased region" description="Polar residues" evidence="8">
    <location>
        <begin position="764"/>
        <end position="779"/>
    </location>
</feature>
<dbReference type="EMBL" id="PNEN01001752">
    <property type="protein sequence ID" value="PPJ51469.1"/>
    <property type="molecule type" value="Genomic_DNA"/>
</dbReference>
<feature type="region of interest" description="Disordered" evidence="8">
    <location>
        <begin position="495"/>
        <end position="822"/>
    </location>
</feature>
<evidence type="ECO:0000256" key="7">
    <source>
        <dbReference type="RuleBase" id="RU049441"/>
    </source>
</evidence>
<dbReference type="GO" id="GO:0005737">
    <property type="term" value="C:cytoplasm"/>
    <property type="evidence" value="ECO:0007669"/>
    <property type="project" value="UniProtKB-SubCell"/>
</dbReference>
<keyword evidence="10" id="KW-1185">Reference proteome</keyword>
<feature type="compositionally biased region" description="Basic residues" evidence="8">
    <location>
        <begin position="249"/>
        <end position="263"/>
    </location>
</feature>
<feature type="compositionally biased region" description="Acidic residues" evidence="8">
    <location>
        <begin position="269"/>
        <end position="302"/>
    </location>
</feature>
<feature type="compositionally biased region" description="Polar residues" evidence="8">
    <location>
        <begin position="924"/>
        <end position="935"/>
    </location>
</feature>
<evidence type="ECO:0000256" key="3">
    <source>
        <dbReference type="ARBA" id="ARBA00020733"/>
    </source>
</evidence>
<feature type="compositionally biased region" description="Low complexity" evidence="8">
    <location>
        <begin position="738"/>
        <end position="763"/>
    </location>
</feature>
<feature type="compositionally biased region" description="Basic residues" evidence="8">
    <location>
        <begin position="14"/>
        <end position="24"/>
    </location>
</feature>
<evidence type="ECO:0000256" key="1">
    <source>
        <dbReference type="ARBA" id="ARBA00004496"/>
    </source>
</evidence>
<dbReference type="PANTHER" id="PTHR48209:SF2">
    <property type="entry name" value="FI24008P1"/>
    <property type="match status" value="1"/>
</dbReference>
<feature type="compositionally biased region" description="Basic and acidic residues" evidence="8">
    <location>
        <begin position="371"/>
        <end position="384"/>
    </location>
</feature>
<evidence type="ECO:0000256" key="5">
    <source>
        <dbReference type="ARBA" id="ARBA00023016"/>
    </source>
</evidence>
<keyword evidence="4 7" id="KW-0963">Cytoplasm</keyword>
<feature type="region of interest" description="Disordered" evidence="8">
    <location>
        <begin position="1035"/>
        <end position="1056"/>
    </location>
</feature>
<dbReference type="PANTHER" id="PTHR48209">
    <property type="entry name" value="AGL056WP"/>
    <property type="match status" value="1"/>
</dbReference>
<feature type="compositionally biased region" description="Polar residues" evidence="8">
    <location>
        <begin position="720"/>
        <end position="737"/>
    </location>
</feature>
<feature type="compositionally biased region" description="Low complexity" evidence="8">
    <location>
        <begin position="946"/>
        <end position="959"/>
    </location>
</feature>
<feature type="compositionally biased region" description="Polar residues" evidence="8">
    <location>
        <begin position="120"/>
        <end position="132"/>
    </location>
</feature>
<dbReference type="STRING" id="357750.A0A2S6BVF7"/>
<gene>
    <name evidence="9" type="ORF">CBER1_09231</name>
</gene>
<feature type="region of interest" description="Disordered" evidence="8">
    <location>
        <begin position="1"/>
        <end position="132"/>
    </location>
</feature>
<comment type="function">
    <text evidence="7">May act as a negative regulator of salt tolerance.</text>
</comment>
<feature type="region of interest" description="Disordered" evidence="8">
    <location>
        <begin position="371"/>
        <end position="426"/>
    </location>
</feature>
<dbReference type="Proteomes" id="UP000237631">
    <property type="component" value="Unassembled WGS sequence"/>
</dbReference>
<sequence>MSANGTVVTAPPVNRKKAKRRQKAAQKAAQKLPANHVAAQQTDEGYDEDALRYEEDEEDDYDSEAEYEHHYAAHAPTNGVHPPPPPLTSSKKSSKKKKPGNIQQRASYDPRIMPPPIHPQASNQLKAPNRGNRQSDAIWHTSMQQERENIKNFWLNLTEDERKRLLRIEKEAVLKKMKQQQKHSCSCTVCGRKRLAIEDELELLYEGYYEELEQYAHHDVPPLPSTDGLVPDPLQHRRPHPLATPPPPLHRHPHHPHPHHRTSQIHEVLDDEDEYSDEEEDEEYSDEEEDEEYSDEEPEPEPEPPRGHPGVPDFFSFGSHLTVKGILTPWVEKLKAELKGNADNLLTVADDLLKNDGRKFIEMMEQLAERRLQREQRSQYEADTHSGYPPGDPAYDHDQLDGDEFDDEEESYNSQEEYDDDMEEEEDMVGDIKMASPTHLQTNIEQEELTEEQRMQEGRRMFQIFAARMFEQRVLTAYKEKVAAERQQKLLDELEEDEKAQAQREAKKQRDAQKKKDKKKQQQLAKAEEKAKRDAEKAAEEARLREAEEKKQEEQRRKKEEQRRKREEEKKRQEEEKARKEGEKLKRQQEEQQRREEAERKAREQKAAEKAKKEEQRKREREEREAREKEARERKAQEDKDRKEREVKARADKEIRDREKGAQQAADAQNAAHPPVLSKRPSQATVAIPGVFGKQTPSAVASPHPSVPTPAIPKAPTPSKPRQASHQGSHASSPKQTQSQMSSAPSKSSSPGSSGAQQAQNQPKQILQKSGNQQANHPNQHPLGAPSPLHHQPIQPPPGMPRPQQFPPGGFGGMPPMGFPNFPGPRGPMGMPNMGQRGPMPMFPQQPPHMGFPNGLGFGAPGMNGMAPPPGMMMPQQHGRPFPFDGPGMMGQQQPPPPGFGQPHLHHQQTSPIGQPPTSGIEAQRQSIAGHSRQASADKDRLDSGAAQPIARPAPIQRPGSVRPPGLERNGSGEIDDLSKHLGSSALLDDSDEAILNGENTRLHSSMAGNPRGINIPGAGMTPIGGAGFGGFGAPGTSWGNTPAAPFGQSPALGGPGWGALPPQVGSWGANNAGFPNNNHFGSFGGPLGAPRPGPQTRPITVRQLLCSACRDLSRSGDEYHNVDAVIQHIMSRNPPLDFPPDVAEVKDISTVEGDSRNGGGELHFREHDDGMKEVKWTQDASTPDQGHRPAELAAIGSPAVGKSSPAFGTFGAPGAGRGSMIAPPQGGIFQNLGAIGSSGS</sequence>
<dbReference type="Pfam" id="PF13945">
    <property type="entry name" value="NST1"/>
    <property type="match status" value="1"/>
</dbReference>
<feature type="compositionally biased region" description="Acidic residues" evidence="8">
    <location>
        <begin position="401"/>
        <end position="426"/>
    </location>
</feature>
<keyword evidence="6 7" id="KW-0175">Coiled coil</keyword>
<name>A0A2S6BVF7_9PEZI</name>
<feature type="compositionally biased region" description="Basic and acidic residues" evidence="8">
    <location>
        <begin position="526"/>
        <end position="661"/>
    </location>
</feature>
<feature type="compositionally biased region" description="Pro residues" evidence="8">
    <location>
        <begin position="705"/>
        <end position="719"/>
    </location>
</feature>
<evidence type="ECO:0000256" key="6">
    <source>
        <dbReference type="ARBA" id="ARBA00023054"/>
    </source>
</evidence>
<dbReference type="OrthoDB" id="21629at2759"/>
<evidence type="ECO:0000256" key="4">
    <source>
        <dbReference type="ARBA" id="ARBA00022490"/>
    </source>
</evidence>
<evidence type="ECO:0000313" key="10">
    <source>
        <dbReference type="Proteomes" id="UP000237631"/>
    </source>
</evidence>
<comment type="caution">
    <text evidence="9">The sequence shown here is derived from an EMBL/GenBank/DDBJ whole genome shotgun (WGS) entry which is preliminary data.</text>
</comment>
<feature type="region of interest" description="Disordered" evidence="8">
    <location>
        <begin position="875"/>
        <end position="979"/>
    </location>
</feature>
<organism evidence="9 10">
    <name type="scientific">Cercospora berteroae</name>
    <dbReference type="NCBI Taxonomy" id="357750"/>
    <lineage>
        <taxon>Eukaryota</taxon>
        <taxon>Fungi</taxon>
        <taxon>Dikarya</taxon>
        <taxon>Ascomycota</taxon>
        <taxon>Pezizomycotina</taxon>
        <taxon>Dothideomycetes</taxon>
        <taxon>Dothideomycetidae</taxon>
        <taxon>Mycosphaerellales</taxon>
        <taxon>Mycosphaerellaceae</taxon>
        <taxon>Cercospora</taxon>
    </lineage>
</organism>
<evidence type="ECO:0000256" key="2">
    <source>
        <dbReference type="ARBA" id="ARBA00007112"/>
    </source>
</evidence>
<evidence type="ECO:0000313" key="9">
    <source>
        <dbReference type="EMBL" id="PPJ51469.1"/>
    </source>
</evidence>
<proteinExistence type="inferred from homology"/>